<evidence type="ECO:0000256" key="1">
    <source>
        <dbReference type="SAM" id="Coils"/>
    </source>
</evidence>
<keyword evidence="2" id="KW-0472">Membrane</keyword>
<feature type="coiled-coil region" evidence="1">
    <location>
        <begin position="22"/>
        <end position="49"/>
    </location>
</feature>
<dbReference type="AlphaFoldDB" id="A0A0R1M130"/>
<evidence type="ECO:0000313" key="4">
    <source>
        <dbReference type="EMBL" id="KRK98793.1"/>
    </source>
</evidence>
<organism evidence="4 5">
    <name type="scientific">Secundilactobacillus odoratitofui DSM 19909 = JCM 15043</name>
    <dbReference type="NCBI Taxonomy" id="1423776"/>
    <lineage>
        <taxon>Bacteria</taxon>
        <taxon>Bacillati</taxon>
        <taxon>Bacillota</taxon>
        <taxon>Bacilli</taxon>
        <taxon>Lactobacillales</taxon>
        <taxon>Lactobacillaceae</taxon>
        <taxon>Secundilactobacillus</taxon>
    </lineage>
</organism>
<comment type="caution">
    <text evidence="4">The sequence shown here is derived from an EMBL/GenBank/DDBJ whole genome shotgun (WGS) entry which is preliminary data.</text>
</comment>
<dbReference type="Pfam" id="PF13240">
    <property type="entry name" value="Zn_Ribbon_1"/>
    <property type="match status" value="1"/>
</dbReference>
<evidence type="ECO:0000259" key="3">
    <source>
        <dbReference type="Pfam" id="PF13240"/>
    </source>
</evidence>
<evidence type="ECO:0000256" key="2">
    <source>
        <dbReference type="SAM" id="Phobius"/>
    </source>
</evidence>
<feature type="coiled-coil region" evidence="1">
    <location>
        <begin position="132"/>
        <end position="211"/>
    </location>
</feature>
<evidence type="ECO:0000313" key="5">
    <source>
        <dbReference type="Proteomes" id="UP000051160"/>
    </source>
</evidence>
<feature type="domain" description="Zinc-ribbon" evidence="3">
    <location>
        <begin position="7"/>
        <end position="29"/>
    </location>
</feature>
<feature type="coiled-coil region" evidence="1">
    <location>
        <begin position="77"/>
        <end position="104"/>
    </location>
</feature>
<protein>
    <recommendedName>
        <fullName evidence="3">Zinc-ribbon domain-containing protein</fullName>
    </recommendedName>
</protein>
<dbReference type="EMBL" id="AZEE01000027">
    <property type="protein sequence ID" value="KRK98793.1"/>
    <property type="molecule type" value="Genomic_DNA"/>
</dbReference>
<gene>
    <name evidence="4" type="ORF">FD04_GL000534</name>
</gene>
<keyword evidence="2" id="KW-0812">Transmembrane</keyword>
<name>A0A0R1M130_9LACO</name>
<accession>A0A0R1M130</accession>
<sequence>MDNVKLFCPNCGTENAMSADFCKNCGANLASVKEQVQAAEAQKTKVRQQALYHQAVEMADKGNARQAAMLFSQLGDYEDAQEKAVANQAIADEQEKQNQEAQRKQLYDDAMNAFTHGDLQRAGTEFTQLGNYQDAAQKLQLVQNAVAQNQQQAQAQNYEQAYQTALTRANQAQRSADLRSALVDLNNFAGYKDASEQMRQLQAKLPGMQAAEQVKKAANGKRTKQIAIIAGIVVVILAIIGGTVVYQNHTASALKTQVAAQRTSNAKSFKKLPNTTQQDLRDMVATYHGNVNDYTYSVKEKTSNYTIVGYKFVGPDHSKDVLPTSGTRTYNQTAITETN</sequence>
<dbReference type="InterPro" id="IPR026870">
    <property type="entry name" value="Zinc_ribbon_dom"/>
</dbReference>
<dbReference type="RefSeq" id="WP_056947289.1">
    <property type="nucleotide sequence ID" value="NZ_AZEE01000027.1"/>
</dbReference>
<proteinExistence type="predicted"/>
<dbReference type="PATRIC" id="fig|1423776.4.peg.538"/>
<reference evidence="4 5" key="1">
    <citation type="journal article" date="2015" name="Genome Announc.">
        <title>Expanding the biotechnology potential of lactobacilli through comparative genomics of 213 strains and associated genera.</title>
        <authorList>
            <person name="Sun Z."/>
            <person name="Harris H.M."/>
            <person name="McCann A."/>
            <person name="Guo C."/>
            <person name="Argimon S."/>
            <person name="Zhang W."/>
            <person name="Yang X."/>
            <person name="Jeffery I.B."/>
            <person name="Cooney J.C."/>
            <person name="Kagawa T.F."/>
            <person name="Liu W."/>
            <person name="Song Y."/>
            <person name="Salvetti E."/>
            <person name="Wrobel A."/>
            <person name="Rasinkangas P."/>
            <person name="Parkhill J."/>
            <person name="Rea M.C."/>
            <person name="O'Sullivan O."/>
            <person name="Ritari J."/>
            <person name="Douillard F.P."/>
            <person name="Paul Ross R."/>
            <person name="Yang R."/>
            <person name="Briner A.E."/>
            <person name="Felis G.E."/>
            <person name="de Vos W.M."/>
            <person name="Barrangou R."/>
            <person name="Klaenhammer T.R."/>
            <person name="Caufield P.W."/>
            <person name="Cui Y."/>
            <person name="Zhang H."/>
            <person name="O'Toole P.W."/>
        </authorList>
    </citation>
    <scope>NUCLEOTIDE SEQUENCE [LARGE SCALE GENOMIC DNA]</scope>
    <source>
        <strain evidence="4 5">DSM 19909</strain>
    </source>
</reference>
<dbReference type="Proteomes" id="UP000051160">
    <property type="component" value="Unassembled WGS sequence"/>
</dbReference>
<dbReference type="OrthoDB" id="2326443at2"/>
<keyword evidence="2" id="KW-1133">Transmembrane helix</keyword>
<dbReference type="STRING" id="1423776.FD04_GL000534"/>
<keyword evidence="5" id="KW-1185">Reference proteome</keyword>
<feature type="transmembrane region" description="Helical" evidence="2">
    <location>
        <begin position="226"/>
        <end position="246"/>
    </location>
</feature>
<keyword evidence="1" id="KW-0175">Coiled coil</keyword>